<evidence type="ECO:0000313" key="2">
    <source>
        <dbReference type="Proteomes" id="UP001055811"/>
    </source>
</evidence>
<sequence length="159" mass="18801">MIRQISQFQYMGPEEYSPFSTNFSIQDPTSVLHMSNNLLTNIPEYFSTPPSSLSTNSTSDEADEQQYDIIGERKRRRMISNRESARRSRIRKQKQLDELLSQLVRLRTDNQSLMENLNQLAERHERAVEENERLKEETTDIRRKLDEIQLPNITSEMIH</sequence>
<protein>
    <submittedName>
        <fullName evidence="1">Uncharacterized protein</fullName>
    </submittedName>
</protein>
<comment type="caution">
    <text evidence="1">The sequence shown here is derived from an EMBL/GenBank/DDBJ whole genome shotgun (WGS) entry which is preliminary data.</text>
</comment>
<gene>
    <name evidence="1" type="ORF">L2E82_44637</name>
</gene>
<dbReference type="EMBL" id="CM042016">
    <property type="protein sequence ID" value="KAI3700024.1"/>
    <property type="molecule type" value="Genomic_DNA"/>
</dbReference>
<keyword evidence="2" id="KW-1185">Reference proteome</keyword>
<organism evidence="1 2">
    <name type="scientific">Cichorium intybus</name>
    <name type="common">Chicory</name>
    <dbReference type="NCBI Taxonomy" id="13427"/>
    <lineage>
        <taxon>Eukaryota</taxon>
        <taxon>Viridiplantae</taxon>
        <taxon>Streptophyta</taxon>
        <taxon>Embryophyta</taxon>
        <taxon>Tracheophyta</taxon>
        <taxon>Spermatophyta</taxon>
        <taxon>Magnoliopsida</taxon>
        <taxon>eudicotyledons</taxon>
        <taxon>Gunneridae</taxon>
        <taxon>Pentapetalae</taxon>
        <taxon>asterids</taxon>
        <taxon>campanulids</taxon>
        <taxon>Asterales</taxon>
        <taxon>Asteraceae</taxon>
        <taxon>Cichorioideae</taxon>
        <taxon>Cichorieae</taxon>
        <taxon>Cichoriinae</taxon>
        <taxon>Cichorium</taxon>
    </lineage>
</organism>
<proteinExistence type="predicted"/>
<reference evidence="1 2" key="2">
    <citation type="journal article" date="2022" name="Mol. Ecol. Resour.">
        <title>The genomes of chicory, endive, great burdock and yacon provide insights into Asteraceae paleo-polyploidization history and plant inulin production.</title>
        <authorList>
            <person name="Fan W."/>
            <person name="Wang S."/>
            <person name="Wang H."/>
            <person name="Wang A."/>
            <person name="Jiang F."/>
            <person name="Liu H."/>
            <person name="Zhao H."/>
            <person name="Xu D."/>
            <person name="Zhang Y."/>
        </authorList>
    </citation>
    <scope>NUCLEOTIDE SEQUENCE [LARGE SCALE GENOMIC DNA]</scope>
    <source>
        <strain evidence="2">cv. Punajuju</strain>
        <tissue evidence="1">Leaves</tissue>
    </source>
</reference>
<dbReference type="Proteomes" id="UP001055811">
    <property type="component" value="Linkage Group LG08"/>
</dbReference>
<accession>A0ACB8ZQN9</accession>
<evidence type="ECO:0000313" key="1">
    <source>
        <dbReference type="EMBL" id="KAI3700024.1"/>
    </source>
</evidence>
<name>A0ACB8ZQN9_CICIN</name>
<reference evidence="2" key="1">
    <citation type="journal article" date="2022" name="Mol. Ecol. Resour.">
        <title>The genomes of chicory, endive, great burdock and yacon provide insights into Asteraceae palaeo-polyploidization history and plant inulin production.</title>
        <authorList>
            <person name="Fan W."/>
            <person name="Wang S."/>
            <person name="Wang H."/>
            <person name="Wang A."/>
            <person name="Jiang F."/>
            <person name="Liu H."/>
            <person name="Zhao H."/>
            <person name="Xu D."/>
            <person name="Zhang Y."/>
        </authorList>
    </citation>
    <scope>NUCLEOTIDE SEQUENCE [LARGE SCALE GENOMIC DNA]</scope>
    <source>
        <strain evidence="2">cv. Punajuju</strain>
    </source>
</reference>